<evidence type="ECO:0008006" key="7">
    <source>
        <dbReference type="Google" id="ProtNLM"/>
    </source>
</evidence>
<dbReference type="CDD" id="cd02440">
    <property type="entry name" value="AdoMet_MTases"/>
    <property type="match status" value="1"/>
</dbReference>
<dbReference type="PANTHER" id="PTHR32183">
    <property type="match status" value="1"/>
</dbReference>
<dbReference type="KEGG" id="bex:A11Q_2277"/>
<reference evidence="5 6" key="1">
    <citation type="journal article" date="2013" name="ISME J.">
        <title>By their genes ye shall know them: genomic signatures of predatory bacteria.</title>
        <authorList>
            <person name="Pasternak Z."/>
            <person name="Pietrokovski S."/>
            <person name="Rotem O."/>
            <person name="Gophna U."/>
            <person name="Lurie-Weinberger M.N."/>
            <person name="Jurkevitch E."/>
        </authorList>
    </citation>
    <scope>NUCLEOTIDE SEQUENCE [LARGE SCALE GENOMIC DNA]</scope>
    <source>
        <strain evidence="5 6">JSS</strain>
    </source>
</reference>
<dbReference type="STRING" id="1184267.A11Q_2277"/>
<keyword evidence="4" id="KW-0949">S-adenosyl-L-methionine</keyword>
<keyword evidence="2" id="KW-0489">Methyltransferase</keyword>
<dbReference type="Proteomes" id="UP000012040">
    <property type="component" value="Chromosome"/>
</dbReference>
<dbReference type="PANTHER" id="PTHR32183:SF6">
    <property type="entry name" value="CYSTEINE SULFINATE DESULFINASE_CYSTEINE DESULFURASE AND RELATED ENZYMES"/>
    <property type="match status" value="1"/>
</dbReference>
<dbReference type="GO" id="GO:0032259">
    <property type="term" value="P:methylation"/>
    <property type="evidence" value="ECO:0007669"/>
    <property type="project" value="UniProtKB-KW"/>
</dbReference>
<dbReference type="HOGENOM" id="CLU_805769_0_0_7"/>
<organism evidence="5 6">
    <name type="scientific">Pseudobdellovibrio exovorus JSS</name>
    <dbReference type="NCBI Taxonomy" id="1184267"/>
    <lineage>
        <taxon>Bacteria</taxon>
        <taxon>Pseudomonadati</taxon>
        <taxon>Bdellovibrionota</taxon>
        <taxon>Bdellovibrionia</taxon>
        <taxon>Bdellovibrionales</taxon>
        <taxon>Pseudobdellovibrionaceae</taxon>
        <taxon>Pseudobdellovibrio</taxon>
    </lineage>
</organism>
<dbReference type="Gene3D" id="3.40.50.150">
    <property type="entry name" value="Vaccinia Virus protein VP39"/>
    <property type="match status" value="1"/>
</dbReference>
<dbReference type="GO" id="GO:0008757">
    <property type="term" value="F:S-adenosylmethionine-dependent methyltransferase activity"/>
    <property type="evidence" value="ECO:0007669"/>
    <property type="project" value="InterPro"/>
</dbReference>
<evidence type="ECO:0000256" key="3">
    <source>
        <dbReference type="ARBA" id="ARBA00022679"/>
    </source>
</evidence>
<dbReference type="InterPro" id="IPR029063">
    <property type="entry name" value="SAM-dependent_MTases_sf"/>
</dbReference>
<gene>
    <name evidence="5" type="ORF">A11Q_2277</name>
</gene>
<dbReference type="InterPro" id="IPR008854">
    <property type="entry name" value="TPMT"/>
</dbReference>
<proteinExistence type="predicted"/>
<name>M4VBC5_9BACT</name>
<evidence type="ECO:0000256" key="4">
    <source>
        <dbReference type="ARBA" id="ARBA00022691"/>
    </source>
</evidence>
<sequence length="346" mass="40346">MSKKFGFITIDEHGDIFLDPDAPALTDPLQIEEVHYNLRLTDDFSLVTEFQDEEHLVESFDHPLHIISLSFKDKKIFLRTKQNTLFEADNSKWSVDEWDRFNGLTTSKAPFVLTDNAQEQLFDLSDCFDDESFVADGEYVATPPYFIDTLHIDKSNFWSEIYQAPENPGWNLNDSAEAFKDMLPRLKLPKSRILVLGCGEGHDAALFAKAGHVVTAVDFSKEAIERGRQKYSDLENLSFYESNIFHLPTEWNHSFDVVVEHTCFCAIPPEQRNELVRLYRRMLHEEGQLLAVFYTMEKRSGPPFGATEWEIRKRTQEHFQYLFWGRLRNSITRRMGKELFVLAKKR</sequence>
<evidence type="ECO:0000256" key="1">
    <source>
        <dbReference type="ARBA" id="ARBA00022553"/>
    </source>
</evidence>
<dbReference type="EMBL" id="CP003537">
    <property type="protein sequence ID" value="AGH96493.1"/>
    <property type="molecule type" value="Genomic_DNA"/>
</dbReference>
<dbReference type="eggNOG" id="COG2890">
    <property type="taxonomic scope" value="Bacteria"/>
</dbReference>
<evidence type="ECO:0000313" key="6">
    <source>
        <dbReference type="Proteomes" id="UP000012040"/>
    </source>
</evidence>
<dbReference type="OrthoDB" id="5288703at2"/>
<evidence type="ECO:0000256" key="2">
    <source>
        <dbReference type="ARBA" id="ARBA00022603"/>
    </source>
</evidence>
<evidence type="ECO:0000313" key="5">
    <source>
        <dbReference type="EMBL" id="AGH96493.1"/>
    </source>
</evidence>
<dbReference type="PATRIC" id="fig|1184267.3.peg.2307"/>
<dbReference type="AlphaFoldDB" id="M4VBC5"/>
<accession>M4VBC5</accession>
<dbReference type="PROSITE" id="PS51585">
    <property type="entry name" value="SAM_MT_TPMT"/>
    <property type="match status" value="1"/>
</dbReference>
<dbReference type="SUPFAM" id="SSF53335">
    <property type="entry name" value="S-adenosyl-L-methionine-dependent methyltransferases"/>
    <property type="match status" value="1"/>
</dbReference>
<keyword evidence="1" id="KW-0597">Phosphoprotein</keyword>
<keyword evidence="6" id="KW-1185">Reference proteome</keyword>
<dbReference type="RefSeq" id="WP_015470983.1">
    <property type="nucleotide sequence ID" value="NC_020813.1"/>
</dbReference>
<keyword evidence="3" id="KW-0808">Transferase</keyword>
<protein>
    <recommendedName>
        <fullName evidence="7">Methyltransferase domain-containing protein</fullName>
    </recommendedName>
</protein>
<dbReference type="Pfam" id="PF05724">
    <property type="entry name" value="TPMT"/>
    <property type="match status" value="1"/>
</dbReference>